<dbReference type="InterPro" id="IPR035965">
    <property type="entry name" value="PAS-like_dom_sf"/>
</dbReference>
<dbReference type="Proteomes" id="UP001595791">
    <property type="component" value="Unassembled WGS sequence"/>
</dbReference>
<dbReference type="Gene3D" id="3.20.20.450">
    <property type="entry name" value="EAL domain"/>
    <property type="match status" value="1"/>
</dbReference>
<dbReference type="InterPro" id="IPR035919">
    <property type="entry name" value="EAL_sf"/>
</dbReference>
<dbReference type="SMART" id="SM00086">
    <property type="entry name" value="PAC"/>
    <property type="match status" value="2"/>
</dbReference>
<dbReference type="InterPro" id="IPR029787">
    <property type="entry name" value="Nucleotide_cyclase"/>
</dbReference>
<dbReference type="RefSeq" id="WP_378161600.1">
    <property type="nucleotide sequence ID" value="NZ_JBHSBU010000001.1"/>
</dbReference>
<dbReference type="SMART" id="SM00091">
    <property type="entry name" value="PAS"/>
    <property type="match status" value="2"/>
</dbReference>
<dbReference type="Pfam" id="PF13426">
    <property type="entry name" value="PAS_9"/>
    <property type="match status" value="1"/>
</dbReference>
<dbReference type="Pfam" id="PF08447">
    <property type="entry name" value="PAS_3"/>
    <property type="match status" value="1"/>
</dbReference>
<organism evidence="7 8">
    <name type="scientific">Chitinimonas lacunae</name>
    <dbReference type="NCBI Taxonomy" id="1963018"/>
    <lineage>
        <taxon>Bacteria</taxon>
        <taxon>Pseudomonadati</taxon>
        <taxon>Pseudomonadota</taxon>
        <taxon>Betaproteobacteria</taxon>
        <taxon>Neisseriales</taxon>
        <taxon>Chitinibacteraceae</taxon>
        <taxon>Chitinimonas</taxon>
    </lineage>
</organism>
<dbReference type="CDD" id="cd01949">
    <property type="entry name" value="GGDEF"/>
    <property type="match status" value="1"/>
</dbReference>
<dbReference type="InterPro" id="IPR011006">
    <property type="entry name" value="CheY-like_superfamily"/>
</dbReference>
<dbReference type="InterPro" id="IPR001610">
    <property type="entry name" value="PAC"/>
</dbReference>
<evidence type="ECO:0000313" key="8">
    <source>
        <dbReference type="Proteomes" id="UP001595791"/>
    </source>
</evidence>
<feature type="domain" description="GGDEF" evidence="6">
    <location>
        <begin position="420"/>
        <end position="553"/>
    </location>
</feature>
<reference evidence="8" key="1">
    <citation type="journal article" date="2019" name="Int. J. Syst. Evol. Microbiol.">
        <title>The Global Catalogue of Microorganisms (GCM) 10K type strain sequencing project: providing services to taxonomists for standard genome sequencing and annotation.</title>
        <authorList>
            <consortium name="The Broad Institute Genomics Platform"/>
            <consortium name="The Broad Institute Genome Sequencing Center for Infectious Disease"/>
            <person name="Wu L."/>
            <person name="Ma J."/>
        </authorList>
    </citation>
    <scope>NUCLEOTIDE SEQUENCE [LARGE SCALE GENOMIC DNA]</scope>
    <source>
        <strain evidence="8">LMG 29894</strain>
    </source>
</reference>
<dbReference type="CDD" id="cd00130">
    <property type="entry name" value="PAS"/>
    <property type="match status" value="2"/>
</dbReference>
<dbReference type="NCBIfam" id="TIGR00229">
    <property type="entry name" value="sensory_box"/>
    <property type="match status" value="2"/>
</dbReference>
<dbReference type="InterPro" id="IPR052155">
    <property type="entry name" value="Biofilm_reg_signaling"/>
</dbReference>
<dbReference type="InterPro" id="IPR013655">
    <property type="entry name" value="PAS_fold_3"/>
</dbReference>
<dbReference type="PROSITE" id="PS50113">
    <property type="entry name" value="PAC"/>
    <property type="match status" value="2"/>
</dbReference>
<dbReference type="PROSITE" id="PS50110">
    <property type="entry name" value="RESPONSE_REGULATORY"/>
    <property type="match status" value="1"/>
</dbReference>
<dbReference type="InterPro" id="IPR001789">
    <property type="entry name" value="Sig_transdc_resp-reg_receiver"/>
</dbReference>
<evidence type="ECO:0000259" key="5">
    <source>
        <dbReference type="PROSITE" id="PS50883"/>
    </source>
</evidence>
<name>A0ABV8MKJ6_9NEIS</name>
<accession>A0ABV8MKJ6</accession>
<gene>
    <name evidence="7" type="ORF">ACFOW7_04765</name>
</gene>
<dbReference type="CDD" id="cd01948">
    <property type="entry name" value="EAL"/>
    <property type="match status" value="1"/>
</dbReference>
<dbReference type="InterPro" id="IPR000700">
    <property type="entry name" value="PAS-assoc_C"/>
</dbReference>
<feature type="domain" description="EAL" evidence="5">
    <location>
        <begin position="562"/>
        <end position="809"/>
    </location>
</feature>
<keyword evidence="1" id="KW-0597">Phosphoprotein</keyword>
<protein>
    <submittedName>
        <fullName evidence="7">EAL domain-containing protein</fullName>
    </submittedName>
</protein>
<evidence type="ECO:0000259" key="6">
    <source>
        <dbReference type="PROSITE" id="PS50887"/>
    </source>
</evidence>
<dbReference type="PROSITE" id="PS50883">
    <property type="entry name" value="EAL"/>
    <property type="match status" value="1"/>
</dbReference>
<dbReference type="Gene3D" id="3.30.450.20">
    <property type="entry name" value="PAS domain"/>
    <property type="match status" value="2"/>
</dbReference>
<proteinExistence type="predicted"/>
<evidence type="ECO:0000259" key="4">
    <source>
        <dbReference type="PROSITE" id="PS50113"/>
    </source>
</evidence>
<dbReference type="Pfam" id="PF00990">
    <property type="entry name" value="GGDEF"/>
    <property type="match status" value="1"/>
</dbReference>
<feature type="domain" description="PAS" evidence="3">
    <location>
        <begin position="271"/>
        <end position="308"/>
    </location>
</feature>
<dbReference type="InterPro" id="IPR043128">
    <property type="entry name" value="Rev_trsase/Diguanyl_cyclase"/>
</dbReference>
<dbReference type="SMART" id="SM00267">
    <property type="entry name" value="GGDEF"/>
    <property type="match status" value="1"/>
</dbReference>
<dbReference type="Gene3D" id="3.30.70.270">
    <property type="match status" value="1"/>
</dbReference>
<dbReference type="Gene3D" id="3.40.50.2300">
    <property type="match status" value="1"/>
</dbReference>
<feature type="domain" description="Response regulatory" evidence="2">
    <location>
        <begin position="12"/>
        <end position="128"/>
    </location>
</feature>
<dbReference type="SUPFAM" id="SSF55073">
    <property type="entry name" value="Nucleotide cyclase"/>
    <property type="match status" value="1"/>
</dbReference>
<evidence type="ECO:0000313" key="7">
    <source>
        <dbReference type="EMBL" id="MFC4158672.1"/>
    </source>
</evidence>
<dbReference type="InterPro" id="IPR000014">
    <property type="entry name" value="PAS"/>
</dbReference>
<dbReference type="Pfam" id="PF00563">
    <property type="entry name" value="EAL"/>
    <property type="match status" value="1"/>
</dbReference>
<keyword evidence="8" id="KW-1185">Reference proteome</keyword>
<dbReference type="InterPro" id="IPR000160">
    <property type="entry name" value="GGDEF_dom"/>
</dbReference>
<dbReference type="SUPFAM" id="SSF141868">
    <property type="entry name" value="EAL domain-like"/>
    <property type="match status" value="1"/>
</dbReference>
<evidence type="ECO:0000256" key="1">
    <source>
        <dbReference type="PROSITE-ProRule" id="PRU00169"/>
    </source>
</evidence>
<feature type="domain" description="PAC" evidence="4">
    <location>
        <begin position="336"/>
        <end position="388"/>
    </location>
</feature>
<feature type="domain" description="PAC" evidence="4">
    <location>
        <begin position="215"/>
        <end position="267"/>
    </location>
</feature>
<dbReference type="PANTHER" id="PTHR44757:SF2">
    <property type="entry name" value="BIOFILM ARCHITECTURE MAINTENANCE PROTEIN MBAA"/>
    <property type="match status" value="1"/>
</dbReference>
<evidence type="ECO:0000259" key="3">
    <source>
        <dbReference type="PROSITE" id="PS50112"/>
    </source>
</evidence>
<comment type="caution">
    <text evidence="7">The sequence shown here is derived from an EMBL/GenBank/DDBJ whole genome shotgun (WGS) entry which is preliminary data.</text>
</comment>
<dbReference type="Pfam" id="PF00072">
    <property type="entry name" value="Response_reg"/>
    <property type="match status" value="1"/>
</dbReference>
<dbReference type="PROSITE" id="PS50887">
    <property type="entry name" value="GGDEF"/>
    <property type="match status" value="1"/>
</dbReference>
<dbReference type="PROSITE" id="PS50112">
    <property type="entry name" value="PAS"/>
    <property type="match status" value="2"/>
</dbReference>
<dbReference type="PANTHER" id="PTHR44757">
    <property type="entry name" value="DIGUANYLATE CYCLASE DGCP"/>
    <property type="match status" value="1"/>
</dbReference>
<dbReference type="SUPFAM" id="SSF52172">
    <property type="entry name" value="CheY-like"/>
    <property type="match status" value="1"/>
</dbReference>
<dbReference type="SUPFAM" id="SSF55785">
    <property type="entry name" value="PYP-like sensor domain (PAS domain)"/>
    <property type="match status" value="2"/>
</dbReference>
<dbReference type="SMART" id="SM00052">
    <property type="entry name" value="EAL"/>
    <property type="match status" value="1"/>
</dbReference>
<sequence>MSQSELSPRQSLILIVEDEGIIALNLQQQLLSFGTYAVVAIAPTGEEAIELAQTTKPDLVLMDVHLAGEMDGIDAAQHIYDQLRIPIVFLSAYAEDSMLERARHAFPYGYLVKPFEPRELNATIQMALSRRAAESEVERSEERLRLALDAASLGVWEWDSHSGKVTTSGHMQLIFGGPLEPISESPQDFLSWVHPDDRQLARQKLERVMGGDNSLNMVLRHLRAGGESGWVEVLARAFPGDTLETTRVVGVIKDISERRKLEERLRQTCVAFETTAEAIFILDRQRRIVSTNPAFTEITGYRPEEVLGLDPETLLFTQPRGQPFYERLSGSETGQWQGEVQCRRRSGELFPAWQSISYVPDSNGDVTHYVLALADISAIRHAEDQLLILAHFDALTGLPNRVVFNDRLDQALAQARRLRQRLAVMFMDLDGFKGVNDTLGHAIGDLLLQAVAERIKSFVRSNDTAARLGGDEFVLLMAGISSGTEAAQFCRRLLRAIEAPIELESHQVSVSASLGISVYPDDGHDRHSLLMAADTAMYSAKNAGRNRYCFFSHEMGERAAERMNIEQGLKLAVEKNHLVLHYQPQISLADGRLIGIEALMRWRHPSEGMVMPARFIPVAEETGSIVALGNWALHTACRDTGSLPLRLSVNVSALQLGRDDFIDTLHALLDQTGFPPSQLEIEITESTLQVIEHSRQRLAALKSLGIGIAIDDFGTGYSSLSLLKHLPIDHVKIDRSFVQDLPDDHSSLAIVRAVIVLAHSLGLRVIAEGIETEAQRITLCELGCEEGQGYLFGRPQPLADLQALQQRWRAGRWMPE</sequence>
<feature type="domain" description="PAS" evidence="3">
    <location>
        <begin position="140"/>
        <end position="212"/>
    </location>
</feature>
<dbReference type="InterPro" id="IPR001633">
    <property type="entry name" value="EAL_dom"/>
</dbReference>
<dbReference type="NCBIfam" id="TIGR00254">
    <property type="entry name" value="GGDEF"/>
    <property type="match status" value="1"/>
</dbReference>
<feature type="modified residue" description="4-aspartylphosphate" evidence="1">
    <location>
        <position position="63"/>
    </location>
</feature>
<evidence type="ECO:0000259" key="2">
    <source>
        <dbReference type="PROSITE" id="PS50110"/>
    </source>
</evidence>
<dbReference type="EMBL" id="JBHSBU010000001">
    <property type="protein sequence ID" value="MFC4158672.1"/>
    <property type="molecule type" value="Genomic_DNA"/>
</dbReference>
<dbReference type="SMART" id="SM00448">
    <property type="entry name" value="REC"/>
    <property type="match status" value="1"/>
</dbReference>
<dbReference type="CDD" id="cd17534">
    <property type="entry name" value="REC_DC-like"/>
    <property type="match status" value="1"/>
</dbReference>